<evidence type="ECO:0000313" key="1">
    <source>
        <dbReference type="EMBL" id="CAB4165895.1"/>
    </source>
</evidence>
<sequence>QQQQQQLEQQRLQAEQFNQARTAFFTNPNPTIRDASTFLSFLSKDQQVAFEPYVKQISEAENKASLNFGLQVMSALERKPEYAAELLDQRAEAEQNPQNAQFYKQLAARTRENPADAIKVGTLLLAPIPGAKEALDNIAKAQETKQKAEEAPIQLRKLTAETITKEAEAKYAPDKFGLEIGLTEAQIEQAKAARRAQDAAAKASGATAARAQAEADQISSGIIPADKRPEAETKFRKEYSDQTKGYQEVKSAYSRILASEDSAVGDLSLIFGYMKMLDPGSVVREGEFATAQNSAGVDDRVRNLYNRVKSGERLSESQRKSFKGQANKLYSTAQQQEGQVRKGIERIAKGYGLNTSNIFYTAEEIPPATPAVPLAPKTASEGAEGVSRSGRPMVFRNGGWVYK</sequence>
<name>A0A6J5P9W7_9CAUD</name>
<organism evidence="1">
    <name type="scientific">uncultured Caudovirales phage</name>
    <dbReference type="NCBI Taxonomy" id="2100421"/>
    <lineage>
        <taxon>Viruses</taxon>
        <taxon>Duplodnaviria</taxon>
        <taxon>Heunggongvirae</taxon>
        <taxon>Uroviricota</taxon>
        <taxon>Caudoviricetes</taxon>
        <taxon>Peduoviridae</taxon>
        <taxon>Maltschvirus</taxon>
        <taxon>Maltschvirus maltsch</taxon>
    </lineage>
</organism>
<feature type="non-terminal residue" evidence="1">
    <location>
        <position position="1"/>
    </location>
</feature>
<proteinExistence type="predicted"/>
<accession>A0A6J5P9W7</accession>
<protein>
    <submittedName>
        <fullName evidence="1">Uncharacterized protein</fullName>
    </submittedName>
</protein>
<gene>
    <name evidence="1" type="ORF">UFOVP835_1</name>
</gene>
<dbReference type="EMBL" id="LR796787">
    <property type="protein sequence ID" value="CAB4165895.1"/>
    <property type="molecule type" value="Genomic_DNA"/>
</dbReference>
<reference evidence="1" key="1">
    <citation type="submission" date="2020-04" db="EMBL/GenBank/DDBJ databases">
        <authorList>
            <person name="Chiriac C."/>
            <person name="Salcher M."/>
            <person name="Ghai R."/>
            <person name="Kavagutti S V."/>
        </authorList>
    </citation>
    <scope>NUCLEOTIDE SEQUENCE</scope>
</reference>